<evidence type="ECO:0000313" key="2">
    <source>
        <dbReference type="EMBL" id="SEH90750.1"/>
    </source>
</evidence>
<reference evidence="2 3" key="1">
    <citation type="submission" date="2016-10" db="EMBL/GenBank/DDBJ databases">
        <authorList>
            <person name="de Groot N.N."/>
        </authorList>
    </citation>
    <scope>NUCLEOTIDE SEQUENCE [LARGE SCALE GENOMIC DNA]</scope>
    <source>
        <strain evidence="2 3">CGMCC 1.10825</strain>
    </source>
</reference>
<proteinExistence type="predicted"/>
<dbReference type="SUPFAM" id="SSF58113">
    <property type="entry name" value="Apolipoprotein A-I"/>
    <property type="match status" value="1"/>
</dbReference>
<evidence type="ECO:0000256" key="1">
    <source>
        <dbReference type="SAM" id="Coils"/>
    </source>
</evidence>
<name>A0A1H6LQ05_9FLAO</name>
<dbReference type="OrthoDB" id="598035at2"/>
<keyword evidence="3" id="KW-1185">Reference proteome</keyword>
<keyword evidence="1" id="KW-0175">Coiled coil</keyword>
<dbReference type="Gene3D" id="1.20.120.20">
    <property type="entry name" value="Apolipoprotein"/>
    <property type="match status" value="1"/>
</dbReference>
<dbReference type="Proteomes" id="UP000199634">
    <property type="component" value="Unassembled WGS sequence"/>
</dbReference>
<gene>
    <name evidence="2" type="ORF">SAMN02927937_02060</name>
</gene>
<dbReference type="AlphaFoldDB" id="A0A1H6LQ05"/>
<dbReference type="EMBL" id="FNXE01000029">
    <property type="protein sequence ID" value="SEH90750.1"/>
    <property type="molecule type" value="Genomic_DNA"/>
</dbReference>
<evidence type="ECO:0000313" key="3">
    <source>
        <dbReference type="Proteomes" id="UP000199634"/>
    </source>
</evidence>
<feature type="coiled-coil region" evidence="1">
    <location>
        <begin position="45"/>
        <end position="116"/>
    </location>
</feature>
<dbReference type="InterPro" id="IPR024623">
    <property type="entry name" value="YtxH"/>
</dbReference>
<accession>A0A1H6LQ05</accession>
<dbReference type="Pfam" id="PF12732">
    <property type="entry name" value="YtxH"/>
    <property type="match status" value="1"/>
</dbReference>
<organism evidence="2 3">
    <name type="scientific">Paenimyroides marinum</name>
    <dbReference type="NCBI Taxonomy" id="1159016"/>
    <lineage>
        <taxon>Bacteria</taxon>
        <taxon>Pseudomonadati</taxon>
        <taxon>Bacteroidota</taxon>
        <taxon>Flavobacteriia</taxon>
        <taxon>Flavobacteriales</taxon>
        <taxon>Flavobacteriaceae</taxon>
        <taxon>Paenimyroides</taxon>
    </lineage>
</organism>
<dbReference type="RefSeq" id="WP_091100102.1">
    <property type="nucleotide sequence ID" value="NZ_FNXE01000029.1"/>
</dbReference>
<protein>
    <submittedName>
        <fullName evidence="2">Gas vesicle protein</fullName>
    </submittedName>
</protein>
<dbReference type="STRING" id="1159016.SAMN02927937_02060"/>
<sequence length="126" mass="13451">MGKTGNTLVAILAGAAVGAVAGVLLAPEQGEKTRRKISKGFKSGADDLNYKMDDLRNQIKSLISSKKADFESSFNTLVNKADNKKEDVIASLERKLAELKSDAANAVDKAKDLTNKAADNIKSELK</sequence>